<keyword evidence="3" id="KW-1185">Reference proteome</keyword>
<reference evidence="3" key="1">
    <citation type="submission" date="2020-05" db="EMBL/GenBank/DDBJ databases">
        <title>Frigoriglobus tundricola gen. nov., sp. nov., a psychrotolerant cellulolytic planctomycete of the family Gemmataceae with two divergent copies of 16S rRNA gene.</title>
        <authorList>
            <person name="Kulichevskaya I.S."/>
            <person name="Ivanova A.A."/>
            <person name="Naumoff D.G."/>
            <person name="Beletsky A.V."/>
            <person name="Rijpstra W.I.C."/>
            <person name="Sinninghe Damste J.S."/>
            <person name="Mardanov A.V."/>
            <person name="Ravin N.V."/>
            <person name="Dedysh S.N."/>
        </authorList>
    </citation>
    <scope>NUCLEOTIDE SEQUENCE [LARGE SCALE GENOMIC DNA]</scope>
    <source>
        <strain evidence="3">PL17</strain>
    </source>
</reference>
<evidence type="ECO:0000313" key="3">
    <source>
        <dbReference type="Proteomes" id="UP000503447"/>
    </source>
</evidence>
<feature type="region of interest" description="Disordered" evidence="1">
    <location>
        <begin position="25"/>
        <end position="74"/>
    </location>
</feature>
<dbReference type="AlphaFoldDB" id="A0A6M5YJB0"/>
<protein>
    <submittedName>
        <fullName evidence="2">Uncharacterized protein</fullName>
    </submittedName>
</protein>
<dbReference type="EMBL" id="CP053452">
    <property type="protein sequence ID" value="QJW94055.1"/>
    <property type="molecule type" value="Genomic_DNA"/>
</dbReference>
<accession>A0A6M5YJB0</accession>
<sequence>MCVYEAAYPVGYAAVRSGAVVVNRGPRLPEGRDWRPGSSPERQNSTGDRGRDQVRSESEVGNYYLGKEVAQGVT</sequence>
<gene>
    <name evidence="2" type="ORF">FTUN_1574</name>
</gene>
<name>A0A6M5YJB0_9BACT</name>
<evidence type="ECO:0000313" key="2">
    <source>
        <dbReference type="EMBL" id="QJW94055.1"/>
    </source>
</evidence>
<organism evidence="2 3">
    <name type="scientific">Frigoriglobus tundricola</name>
    <dbReference type="NCBI Taxonomy" id="2774151"/>
    <lineage>
        <taxon>Bacteria</taxon>
        <taxon>Pseudomonadati</taxon>
        <taxon>Planctomycetota</taxon>
        <taxon>Planctomycetia</taxon>
        <taxon>Gemmatales</taxon>
        <taxon>Gemmataceae</taxon>
        <taxon>Frigoriglobus</taxon>
    </lineage>
</organism>
<evidence type="ECO:0000256" key="1">
    <source>
        <dbReference type="SAM" id="MobiDB-lite"/>
    </source>
</evidence>
<feature type="compositionally biased region" description="Basic and acidic residues" evidence="1">
    <location>
        <begin position="48"/>
        <end position="58"/>
    </location>
</feature>
<dbReference type="KEGG" id="ftj:FTUN_1574"/>
<proteinExistence type="predicted"/>
<dbReference type="Proteomes" id="UP000503447">
    <property type="component" value="Chromosome"/>
</dbReference>